<organism evidence="2 3">
    <name type="scientific">Gilvimarinus algae</name>
    <dbReference type="NCBI Taxonomy" id="3058037"/>
    <lineage>
        <taxon>Bacteria</taxon>
        <taxon>Pseudomonadati</taxon>
        <taxon>Pseudomonadota</taxon>
        <taxon>Gammaproteobacteria</taxon>
        <taxon>Cellvibrionales</taxon>
        <taxon>Cellvibrionaceae</taxon>
        <taxon>Gilvimarinus</taxon>
    </lineage>
</organism>
<name>A0ABT8TIC9_9GAMM</name>
<dbReference type="EMBL" id="JAULRT010000062">
    <property type="protein sequence ID" value="MDO3383842.1"/>
    <property type="molecule type" value="Genomic_DNA"/>
</dbReference>
<feature type="transmembrane region" description="Helical" evidence="1">
    <location>
        <begin position="369"/>
        <end position="390"/>
    </location>
</feature>
<feature type="transmembrane region" description="Helical" evidence="1">
    <location>
        <begin position="247"/>
        <end position="264"/>
    </location>
</feature>
<evidence type="ECO:0000313" key="3">
    <source>
        <dbReference type="Proteomes" id="UP001168380"/>
    </source>
</evidence>
<dbReference type="RefSeq" id="WP_302714909.1">
    <property type="nucleotide sequence ID" value="NZ_JAULRT010000062.1"/>
</dbReference>
<protein>
    <submittedName>
        <fullName evidence="2">Uncharacterized protein</fullName>
    </submittedName>
</protein>
<feature type="transmembrane region" description="Helical" evidence="1">
    <location>
        <begin position="318"/>
        <end position="349"/>
    </location>
</feature>
<feature type="transmembrane region" description="Helical" evidence="1">
    <location>
        <begin position="276"/>
        <end position="297"/>
    </location>
</feature>
<comment type="caution">
    <text evidence="2">The sequence shown here is derived from an EMBL/GenBank/DDBJ whole genome shotgun (WGS) entry which is preliminary data.</text>
</comment>
<keyword evidence="3" id="KW-1185">Reference proteome</keyword>
<dbReference type="Proteomes" id="UP001168380">
    <property type="component" value="Unassembled WGS sequence"/>
</dbReference>
<sequence length="406" mass="45497">MNRPSPDKFYSERAPIEIGLVIIGRMDRIDKQAIQAAREQLLVWLQSQFPQFAWRISAVQREEVPLSIRQEPSALLRDGSDLRDAEGWDFAILFTAADLTCRYKPYSIAVTSSALDLAVVSTNRIDPHAFDAEVDERERIHTVAQRLTTLCIRSLGHLNGLATSGEESNFMQIPSSPKDLSQMSEFGSDQHRAIEHNLHQIADPRLEETQAATELSPFRFYLQSAYINRHEIFDAVRHARPWEFPLRLLRLTAAAVSTTTLLMLTAETWHLASNQAIAKLAMLLGVVLVVTTALVAVRQRLLIRRRRSLMREQIVITNCSAVAIVLIGLATTAAALLALNLSAGFFLYAPDLVASWVQSAVVEPVSTTYWQVSLFVTTLGLFIGALGATFEQQHHFRHVVFVDEEI</sequence>
<gene>
    <name evidence="2" type="ORF">QWI16_16785</name>
</gene>
<keyword evidence="1" id="KW-0472">Membrane</keyword>
<proteinExistence type="predicted"/>
<reference evidence="2" key="1">
    <citation type="submission" date="2023-07" db="EMBL/GenBank/DDBJ databases">
        <title>Gilvimarinus algae sp. nov., isolated from the surface of Kelp.</title>
        <authorList>
            <person name="Sun Y.Y."/>
            <person name="Gong Y."/>
            <person name="Du Z.J."/>
        </authorList>
    </citation>
    <scope>NUCLEOTIDE SEQUENCE</scope>
    <source>
        <strain evidence="2">SDUM040014</strain>
    </source>
</reference>
<keyword evidence="1" id="KW-0812">Transmembrane</keyword>
<dbReference type="InterPro" id="IPR024079">
    <property type="entry name" value="MetalloPept_cat_dom_sf"/>
</dbReference>
<evidence type="ECO:0000256" key="1">
    <source>
        <dbReference type="SAM" id="Phobius"/>
    </source>
</evidence>
<keyword evidence="1" id="KW-1133">Transmembrane helix</keyword>
<evidence type="ECO:0000313" key="2">
    <source>
        <dbReference type="EMBL" id="MDO3383842.1"/>
    </source>
</evidence>
<dbReference type="Gene3D" id="3.40.390.10">
    <property type="entry name" value="Collagenase (Catalytic Domain)"/>
    <property type="match status" value="1"/>
</dbReference>
<accession>A0ABT8TIC9</accession>